<evidence type="ECO:0000256" key="7">
    <source>
        <dbReference type="PIRSR" id="PIRSR601461-1"/>
    </source>
</evidence>
<keyword evidence="6" id="KW-0325">Glycoprotein</keyword>
<protein>
    <submittedName>
        <fullName evidence="12">SJCHGC02875 protein</fullName>
    </submittedName>
</protein>
<evidence type="ECO:0000256" key="1">
    <source>
        <dbReference type="ARBA" id="ARBA00007447"/>
    </source>
</evidence>
<evidence type="ECO:0000256" key="8">
    <source>
        <dbReference type="PIRSR" id="PIRSR601461-2"/>
    </source>
</evidence>
<dbReference type="FunFam" id="2.40.70.10:FF:000008">
    <property type="entry name" value="Cathepsin D"/>
    <property type="match status" value="1"/>
</dbReference>
<dbReference type="MEROPS" id="A01.053"/>
<dbReference type="FunFam" id="2.40.70.10:FF:000002">
    <property type="entry name" value="Vacuolar aspartic proteinase"/>
    <property type="match status" value="1"/>
</dbReference>
<name>Q5DI07_SCHJA</name>
<feature type="domain" description="Peptidase A1" evidence="11">
    <location>
        <begin position="78"/>
        <end position="378"/>
    </location>
</feature>
<dbReference type="InterPro" id="IPR021109">
    <property type="entry name" value="Peptidase_aspartic_dom_sf"/>
</dbReference>
<dbReference type="PANTHER" id="PTHR47966:SF51">
    <property type="entry name" value="BETA-SITE APP-CLEAVING ENZYME, ISOFORM A-RELATED"/>
    <property type="match status" value="1"/>
</dbReference>
<keyword evidence="2 9" id="KW-0645">Protease</keyword>
<accession>Q5DI07</accession>
<reference evidence="12" key="2">
    <citation type="journal article" date="2006" name="PLoS Pathog.">
        <title>New perspectives on host-parasite interplay by comparative transcriptomic and proteomic analyses of Schistosoma japonicum.</title>
        <authorList>
            <person name="Liu F."/>
            <person name="Lu J."/>
            <person name="Hu W."/>
            <person name="Wang S.Y."/>
            <person name="Cui S.J."/>
            <person name="Chi M."/>
            <person name="Yan Q."/>
            <person name="Wang X.R."/>
            <person name="Song H.D."/>
            <person name="Xu X.N."/>
            <person name="Wang J.J."/>
            <person name="Zhang X.L."/>
            <person name="Zhang X."/>
            <person name="Wang Z.Q."/>
            <person name="Xue C.L."/>
            <person name="Brindley P.J."/>
            <person name="McManus D.P."/>
            <person name="Yang P.Y."/>
            <person name="Feng Z."/>
            <person name="Chen Z."/>
            <person name="Han Z.G."/>
        </authorList>
    </citation>
    <scope>NUCLEOTIDE SEQUENCE</scope>
</reference>
<feature type="disulfide bond" evidence="8">
    <location>
        <begin position="302"/>
        <end position="339"/>
    </location>
</feature>
<dbReference type="GO" id="GO:0004190">
    <property type="term" value="F:aspartic-type endopeptidase activity"/>
    <property type="evidence" value="ECO:0007669"/>
    <property type="project" value="UniProtKB-KW"/>
</dbReference>
<evidence type="ECO:0000256" key="3">
    <source>
        <dbReference type="ARBA" id="ARBA00022750"/>
    </source>
</evidence>
<dbReference type="InterPro" id="IPR001969">
    <property type="entry name" value="Aspartic_peptidase_AS"/>
</dbReference>
<evidence type="ECO:0000259" key="11">
    <source>
        <dbReference type="PROSITE" id="PS51767"/>
    </source>
</evidence>
<evidence type="ECO:0000256" key="9">
    <source>
        <dbReference type="RuleBase" id="RU000454"/>
    </source>
</evidence>
<dbReference type="Pfam" id="PF00026">
    <property type="entry name" value="Asp"/>
    <property type="match status" value="1"/>
</dbReference>
<feature type="active site" evidence="7">
    <location>
        <position position="268"/>
    </location>
</feature>
<keyword evidence="3 9" id="KW-0064">Aspartyl protease</keyword>
<dbReference type="Gene3D" id="2.40.70.10">
    <property type="entry name" value="Acid Proteases"/>
    <property type="match status" value="2"/>
</dbReference>
<keyword evidence="5 8" id="KW-1015">Disulfide bond</keyword>
<proteinExistence type="evidence at transcript level"/>
<sequence length="387" mass="44031">MITLQIIILLTTSFSVYSKPTIKIQLHSLSYFNVLHNTFNYQWNVYNKQFINKWLHRLSSIRNETILEDLTNYQNIEYYGEISIGTPPQIFRVMFDTGSAYLWIPSIKCDPTNLACQSHHKYDSSKSSTYKSIGELFTVQYGQGTVSGYLSSDIIHIDSLNIIDQIFGEVITQSDKLFVNFHFDGIMVIINMINQKLIDQPIFAFYLNLNEDKTTSGELMLGGIDKRYYTGEITYSSVVNQEFWMINIDGISIKDKIFCPPGSTALIDTGTALLLGPTEAIDNINRYLGSVRQSTMEYNVDCNKIHELPPIDIKINGKSIQLKPDDYIVEKVSNTSRICRTCFIGADFPTGPLWIFGDVFLRKVYTIFDVGQHRIGFADAIANVKAL</sequence>
<dbReference type="PROSITE" id="PS51767">
    <property type="entry name" value="PEPTIDASE_A1"/>
    <property type="match status" value="1"/>
</dbReference>
<keyword evidence="4 9" id="KW-0378">Hydrolase</keyword>
<reference evidence="12" key="1">
    <citation type="submission" date="2004-11" db="EMBL/GenBank/DDBJ databases">
        <title>The full-length cDNA sequences of Schistosoma japonicum genes.</title>
        <authorList>
            <person name="Han Z."/>
        </authorList>
    </citation>
    <scope>NUCLEOTIDE SEQUENCE</scope>
</reference>
<evidence type="ECO:0000256" key="4">
    <source>
        <dbReference type="ARBA" id="ARBA00022801"/>
    </source>
</evidence>
<dbReference type="PANTHER" id="PTHR47966">
    <property type="entry name" value="BETA-SITE APP-CLEAVING ENZYME, ISOFORM A-RELATED"/>
    <property type="match status" value="1"/>
</dbReference>
<evidence type="ECO:0000313" key="12">
    <source>
        <dbReference type="EMBL" id="AAW24549.1"/>
    </source>
</evidence>
<feature type="signal peptide" evidence="10">
    <location>
        <begin position="1"/>
        <end position="18"/>
    </location>
</feature>
<organism evidence="12">
    <name type="scientific">Schistosoma japonicum</name>
    <name type="common">Blood fluke</name>
    <dbReference type="NCBI Taxonomy" id="6182"/>
    <lineage>
        <taxon>Eukaryota</taxon>
        <taxon>Metazoa</taxon>
        <taxon>Spiralia</taxon>
        <taxon>Lophotrochozoa</taxon>
        <taxon>Platyhelminthes</taxon>
        <taxon>Trematoda</taxon>
        <taxon>Digenea</taxon>
        <taxon>Strigeidida</taxon>
        <taxon>Schistosomatoidea</taxon>
        <taxon>Schistosomatidae</taxon>
        <taxon>Schistosoma</taxon>
    </lineage>
</organism>
<evidence type="ECO:0000256" key="5">
    <source>
        <dbReference type="ARBA" id="ARBA00023157"/>
    </source>
</evidence>
<dbReference type="PRINTS" id="PR00792">
    <property type="entry name" value="PEPSIN"/>
</dbReference>
<dbReference type="GO" id="GO:0006508">
    <property type="term" value="P:proteolysis"/>
    <property type="evidence" value="ECO:0007669"/>
    <property type="project" value="UniProtKB-KW"/>
</dbReference>
<dbReference type="InterPro" id="IPR033121">
    <property type="entry name" value="PEPTIDASE_A1"/>
</dbReference>
<comment type="similarity">
    <text evidence="1 9">Belongs to the peptidase A1 family.</text>
</comment>
<dbReference type="SUPFAM" id="SSF50630">
    <property type="entry name" value="Acid proteases"/>
    <property type="match status" value="1"/>
</dbReference>
<feature type="disulfide bond" evidence="8">
    <location>
        <begin position="109"/>
        <end position="116"/>
    </location>
</feature>
<dbReference type="InterPro" id="IPR001461">
    <property type="entry name" value="Aspartic_peptidase_A1"/>
</dbReference>
<keyword evidence="10" id="KW-0732">Signal</keyword>
<dbReference type="PROSITE" id="PS00141">
    <property type="entry name" value="ASP_PROTEASE"/>
    <property type="match status" value="2"/>
</dbReference>
<evidence type="ECO:0000256" key="10">
    <source>
        <dbReference type="SAM" id="SignalP"/>
    </source>
</evidence>
<dbReference type="EMBL" id="AY812817">
    <property type="protein sequence ID" value="AAW24549.1"/>
    <property type="molecule type" value="mRNA"/>
</dbReference>
<feature type="chain" id="PRO_5004254262" evidence="10">
    <location>
        <begin position="19"/>
        <end position="387"/>
    </location>
</feature>
<feature type="active site" evidence="7">
    <location>
        <position position="96"/>
    </location>
</feature>
<evidence type="ECO:0000256" key="6">
    <source>
        <dbReference type="ARBA" id="ARBA00023180"/>
    </source>
</evidence>
<dbReference type="AlphaFoldDB" id="Q5DI07"/>
<evidence type="ECO:0000256" key="2">
    <source>
        <dbReference type="ARBA" id="ARBA00022670"/>
    </source>
</evidence>